<dbReference type="InterPro" id="IPR046960">
    <property type="entry name" value="PPR_At4g14850-like_plant"/>
</dbReference>
<dbReference type="GO" id="GO:0003723">
    <property type="term" value="F:RNA binding"/>
    <property type="evidence" value="ECO:0007669"/>
    <property type="project" value="InterPro"/>
</dbReference>
<reference evidence="3 4" key="1">
    <citation type="submission" date="2020-04" db="EMBL/GenBank/DDBJ databases">
        <title>Plant Genome Project.</title>
        <authorList>
            <person name="Zhang R.-G."/>
        </authorList>
    </citation>
    <scope>NUCLEOTIDE SEQUENCE [LARGE SCALE GENOMIC DNA]</scope>
    <source>
        <strain evidence="3">YNK0</strain>
        <tissue evidence="3">Leaf</tissue>
    </source>
</reference>
<dbReference type="NCBIfam" id="TIGR00756">
    <property type="entry name" value="PPR"/>
    <property type="match status" value="6"/>
</dbReference>
<sequence length="610" mass="69016">MGGRNWTRLEENRVIRLVNLCKDVKQLKRIQAHLVINGQSQNSFLITKLVREFATFGDLNHARTVTDSVDNPNVFLWAAMIRSYSQRSDSENCCREAVLVYAQMHRRMNSSMAGDQAMTFALSSAIKACARLAALKEGIQIHTHVFKYGYHSDIRIQTSLIDFYAKFGQMDDALQLFDEMPVRDVQAWNTMIAAHTVSRNMEVARSLFREMPDRNLFTWEVMITGYAELGRMVCARELFDELLWNQEGVKINAVIHTAMISGYVKWGDISAARLIFDGMVERDVASWNAMISAYYQLGFFDEALELFFLMLKTTVDVKPNQTTIATVVAACTQLGSIGLAQWIKDYIDSRGVELVNVHTVTALINMHAKCGDPDKAYEVFKKWKNKDLICYSSMIAAFGMHGRGTEALKIFSQLQDDRLRPDSICFIVILSACSHAGLVDEGCQYFDMMQKDYYISPTADHYMCMVDLLGRVGRIADAYKIIFEVMPPVKPHAGVWGALLSACRIYNNVEIGETAARHLLELEPENAGNYVLLSNIYAKAHRWEDVAKVRALMRSRGMKKPPGWSWIEINGRTHKFLTGDVRDPNLETVTLLLAGELKAQGYSPSIGHED</sequence>
<dbReference type="PANTHER" id="PTHR47926:SF457">
    <property type="entry name" value="PENTACOTRIPEPTIDE-REPEAT REGION OF PRORP DOMAIN-CONTAINING PROTEIN"/>
    <property type="match status" value="1"/>
</dbReference>
<keyword evidence="1" id="KW-0677">Repeat</keyword>
<dbReference type="Gene3D" id="1.25.40.10">
    <property type="entry name" value="Tetratricopeptide repeat domain"/>
    <property type="match status" value="4"/>
</dbReference>
<dbReference type="InterPro" id="IPR011990">
    <property type="entry name" value="TPR-like_helical_dom_sf"/>
</dbReference>
<evidence type="ECO:0000256" key="1">
    <source>
        <dbReference type="ARBA" id="ARBA00022737"/>
    </source>
</evidence>
<dbReference type="OrthoDB" id="185373at2759"/>
<keyword evidence="4" id="KW-1185">Reference proteome</keyword>
<evidence type="ECO:0000313" key="3">
    <source>
        <dbReference type="EMBL" id="KAF8394345.1"/>
    </source>
</evidence>
<name>A0A834YVB4_TETSI</name>
<protein>
    <recommendedName>
        <fullName evidence="5">Pentatricopeptide repeat-containing protein</fullName>
    </recommendedName>
</protein>
<feature type="repeat" description="PPR" evidence="2">
    <location>
        <begin position="356"/>
        <end position="386"/>
    </location>
</feature>
<dbReference type="PROSITE" id="PS51375">
    <property type="entry name" value="PPR"/>
    <property type="match status" value="4"/>
</dbReference>
<organism evidence="3 4">
    <name type="scientific">Tetracentron sinense</name>
    <name type="common">Spur-leaf</name>
    <dbReference type="NCBI Taxonomy" id="13715"/>
    <lineage>
        <taxon>Eukaryota</taxon>
        <taxon>Viridiplantae</taxon>
        <taxon>Streptophyta</taxon>
        <taxon>Embryophyta</taxon>
        <taxon>Tracheophyta</taxon>
        <taxon>Spermatophyta</taxon>
        <taxon>Magnoliopsida</taxon>
        <taxon>Trochodendrales</taxon>
        <taxon>Trochodendraceae</taxon>
        <taxon>Tetracentron</taxon>
    </lineage>
</organism>
<dbReference type="Pfam" id="PF20431">
    <property type="entry name" value="E_motif"/>
    <property type="match status" value="1"/>
</dbReference>
<gene>
    <name evidence="3" type="ORF">HHK36_020553</name>
</gene>
<dbReference type="PANTHER" id="PTHR47926">
    <property type="entry name" value="PENTATRICOPEPTIDE REPEAT-CONTAINING PROTEIN"/>
    <property type="match status" value="1"/>
</dbReference>
<feature type="repeat" description="PPR" evidence="2">
    <location>
        <begin position="283"/>
        <end position="317"/>
    </location>
</feature>
<dbReference type="EMBL" id="JABCRI010000014">
    <property type="protein sequence ID" value="KAF8394345.1"/>
    <property type="molecule type" value="Genomic_DNA"/>
</dbReference>
<dbReference type="FunFam" id="1.25.40.10:FF:000090">
    <property type="entry name" value="Pentatricopeptide repeat-containing protein, chloroplastic"/>
    <property type="match status" value="1"/>
</dbReference>
<comment type="caution">
    <text evidence="3">The sequence shown here is derived from an EMBL/GenBank/DDBJ whole genome shotgun (WGS) entry which is preliminary data.</text>
</comment>
<dbReference type="InterPro" id="IPR002885">
    <property type="entry name" value="PPR_rpt"/>
</dbReference>
<feature type="repeat" description="PPR" evidence="2">
    <location>
        <begin position="153"/>
        <end position="187"/>
    </location>
</feature>
<dbReference type="InterPro" id="IPR046848">
    <property type="entry name" value="E_motif"/>
</dbReference>
<dbReference type="Pfam" id="PF01535">
    <property type="entry name" value="PPR"/>
    <property type="match status" value="8"/>
</dbReference>
<dbReference type="Proteomes" id="UP000655225">
    <property type="component" value="Unassembled WGS sequence"/>
</dbReference>
<dbReference type="AlphaFoldDB" id="A0A834YVB4"/>
<dbReference type="GO" id="GO:0009451">
    <property type="term" value="P:RNA modification"/>
    <property type="evidence" value="ECO:0007669"/>
    <property type="project" value="InterPro"/>
</dbReference>
<accession>A0A834YVB4</accession>
<evidence type="ECO:0000313" key="4">
    <source>
        <dbReference type="Proteomes" id="UP000655225"/>
    </source>
</evidence>
<evidence type="ECO:0000256" key="2">
    <source>
        <dbReference type="PROSITE-ProRule" id="PRU00708"/>
    </source>
</evidence>
<proteinExistence type="predicted"/>
<evidence type="ECO:0008006" key="5">
    <source>
        <dbReference type="Google" id="ProtNLM"/>
    </source>
</evidence>
<dbReference type="SUPFAM" id="SSF48452">
    <property type="entry name" value="TPR-like"/>
    <property type="match status" value="1"/>
</dbReference>
<feature type="repeat" description="PPR" evidence="2">
    <location>
        <begin position="387"/>
        <end position="421"/>
    </location>
</feature>
<dbReference type="OMA" id="LFTWEVM"/>